<dbReference type="Pfam" id="PF03998">
    <property type="entry name" value="Utp11"/>
    <property type="match status" value="1"/>
</dbReference>
<protein>
    <recommendedName>
        <fullName evidence="6">U3 small nucleolar RNA-associated protein 11</fullName>
        <shortName evidence="6">U3 snoRNA-associated protein 11</shortName>
    </recommendedName>
</protein>
<evidence type="ECO:0000256" key="5">
    <source>
        <dbReference type="ARBA" id="ARBA00023242"/>
    </source>
</evidence>
<dbReference type="PIRSF" id="PIRSF015952">
    <property type="entry name" value="U3snoRNP11"/>
    <property type="match status" value="1"/>
</dbReference>
<dbReference type="OrthoDB" id="29058at2759"/>
<dbReference type="PANTHER" id="PTHR12838">
    <property type="entry name" value="U3 SMALL NUCLEOLAR RNA-ASSOCIATED PROTEIN 11"/>
    <property type="match status" value="1"/>
</dbReference>
<dbReference type="AlphaFoldDB" id="A0A120K113"/>
<dbReference type="InterPro" id="IPR007144">
    <property type="entry name" value="SSU_processome_Utp11"/>
</dbReference>
<accession>A0A120K113</accession>
<comment type="similarity">
    <text evidence="3 6">Belongs to the UTP11 family.</text>
</comment>
<dbReference type="RefSeq" id="XP_017985867.1">
    <property type="nucleotide sequence ID" value="XM_018130037.1"/>
</dbReference>
<evidence type="ECO:0000256" key="6">
    <source>
        <dbReference type="PIRNR" id="PIRNR015952"/>
    </source>
</evidence>
<feature type="region of interest" description="Disordered" evidence="7">
    <location>
        <begin position="53"/>
        <end position="73"/>
    </location>
</feature>
<sequence length="248" mass="29425">MTKLVHNVQKKQHRERSQVSERSRFGFLEKHKDYVKRAQDFHRKQSTLKILRSKAQQRNPDEYYHAMHSNNTDERGLRIQSRHATDTPSSLSTEQVKLLKTQDSNYIRTVRQVEIKKAQKLTNEVAFKHTGKHTIFVEDRPSMTEFNPDQYFNTPSALLSRTENRLTNQQLAEVRLADAEEVMPPSSLHKKKAKKLKIVASHLKREQELHKIQHYMDRQRELMKKGSKKKLIDNSGNVTYKWKKQRKR</sequence>
<evidence type="ECO:0000256" key="7">
    <source>
        <dbReference type="SAM" id="MobiDB-lite"/>
    </source>
</evidence>
<evidence type="ECO:0000256" key="2">
    <source>
        <dbReference type="ARBA" id="ARBA00004604"/>
    </source>
</evidence>
<evidence type="ECO:0000313" key="9">
    <source>
        <dbReference type="Proteomes" id="UP000243052"/>
    </source>
</evidence>
<evidence type="ECO:0000256" key="3">
    <source>
        <dbReference type="ARBA" id="ARBA00008105"/>
    </source>
</evidence>
<keyword evidence="9" id="KW-1185">Reference proteome</keyword>
<dbReference type="GO" id="GO:0006364">
    <property type="term" value="P:rRNA processing"/>
    <property type="evidence" value="ECO:0007669"/>
    <property type="project" value="UniProtKB-UniRule"/>
</dbReference>
<proteinExistence type="inferred from homology"/>
<dbReference type="Proteomes" id="UP000243052">
    <property type="component" value="Chromosome ii"/>
</dbReference>
<dbReference type="EMBL" id="CP014242">
    <property type="protein sequence ID" value="AMD18871.1"/>
    <property type="molecule type" value="Genomic_DNA"/>
</dbReference>
<feature type="region of interest" description="Disordered" evidence="7">
    <location>
        <begin position="1"/>
        <end position="23"/>
    </location>
</feature>
<name>A0A120K113_9SACH</name>
<dbReference type="STRING" id="45286.A0A120K113"/>
<dbReference type="GeneID" id="28722052"/>
<dbReference type="PANTHER" id="PTHR12838:SF0">
    <property type="entry name" value="U3 SMALL NUCLEOLAR RNA-ASSOCIATED PROTEIN 11-RELATED"/>
    <property type="match status" value="1"/>
</dbReference>
<feature type="compositionally biased region" description="Basic and acidic residues" evidence="7">
    <location>
        <begin position="59"/>
        <end position="73"/>
    </location>
</feature>
<evidence type="ECO:0000313" key="8">
    <source>
        <dbReference type="EMBL" id="AMD18871.1"/>
    </source>
</evidence>
<comment type="subcellular location">
    <subcellularLocation>
        <location evidence="2 6">Nucleus</location>
        <location evidence="2 6">Nucleolus</location>
    </subcellularLocation>
</comment>
<evidence type="ECO:0000256" key="1">
    <source>
        <dbReference type="ARBA" id="ARBA00004099"/>
    </source>
</evidence>
<evidence type="ECO:0000256" key="4">
    <source>
        <dbReference type="ARBA" id="ARBA00022552"/>
    </source>
</evidence>
<dbReference type="GO" id="GO:0032040">
    <property type="term" value="C:small-subunit processome"/>
    <property type="evidence" value="ECO:0007669"/>
    <property type="project" value="UniProtKB-UniRule"/>
</dbReference>
<reference evidence="8 9" key="1">
    <citation type="submission" date="2016-01" db="EMBL/GenBank/DDBJ databases">
        <title>Genome sequence of the yeast Holleya sinecauda.</title>
        <authorList>
            <person name="Dietrich F.S."/>
        </authorList>
    </citation>
    <scope>NUCLEOTIDE SEQUENCE [LARGE SCALE GENOMIC DNA]</scope>
    <source>
        <strain evidence="8 9">ATCC 58844</strain>
    </source>
</reference>
<comment type="subunit">
    <text evidence="6">Component of the ribosomal small subunit (SSU) processome.</text>
</comment>
<gene>
    <name evidence="8" type="ORF">AW171_hschr2393</name>
</gene>
<keyword evidence="5 6" id="KW-0539">Nucleus</keyword>
<comment type="function">
    <text evidence="1 6">Involved in nucleolar processing of pre-18S ribosomal RNA.</text>
</comment>
<organism evidence="8 9">
    <name type="scientific">Eremothecium sinecaudum</name>
    <dbReference type="NCBI Taxonomy" id="45286"/>
    <lineage>
        <taxon>Eukaryota</taxon>
        <taxon>Fungi</taxon>
        <taxon>Dikarya</taxon>
        <taxon>Ascomycota</taxon>
        <taxon>Saccharomycotina</taxon>
        <taxon>Saccharomycetes</taxon>
        <taxon>Saccharomycetales</taxon>
        <taxon>Saccharomycetaceae</taxon>
        <taxon>Eremothecium</taxon>
    </lineage>
</organism>
<keyword evidence="4 6" id="KW-0698">rRNA processing</keyword>